<comment type="caution">
    <text evidence="1">The sequence shown here is derived from an EMBL/GenBank/DDBJ whole genome shotgun (WGS) entry which is preliminary data.</text>
</comment>
<gene>
    <name evidence="1" type="ORF">B296_00043621</name>
</gene>
<evidence type="ECO:0000313" key="2">
    <source>
        <dbReference type="Proteomes" id="UP000287651"/>
    </source>
</evidence>
<dbReference type="EMBL" id="AMZH03022621">
    <property type="protein sequence ID" value="RRT37153.1"/>
    <property type="molecule type" value="Genomic_DNA"/>
</dbReference>
<protein>
    <submittedName>
        <fullName evidence="1">Uncharacterized protein</fullName>
    </submittedName>
</protein>
<dbReference type="AlphaFoldDB" id="A0A426XCF7"/>
<dbReference type="Proteomes" id="UP000287651">
    <property type="component" value="Unassembled WGS sequence"/>
</dbReference>
<accession>A0A426XCF7</accession>
<organism evidence="1 2">
    <name type="scientific">Ensete ventricosum</name>
    <name type="common">Abyssinian banana</name>
    <name type="synonym">Musa ensete</name>
    <dbReference type="NCBI Taxonomy" id="4639"/>
    <lineage>
        <taxon>Eukaryota</taxon>
        <taxon>Viridiplantae</taxon>
        <taxon>Streptophyta</taxon>
        <taxon>Embryophyta</taxon>
        <taxon>Tracheophyta</taxon>
        <taxon>Spermatophyta</taxon>
        <taxon>Magnoliopsida</taxon>
        <taxon>Liliopsida</taxon>
        <taxon>Zingiberales</taxon>
        <taxon>Musaceae</taxon>
        <taxon>Ensete</taxon>
    </lineage>
</organism>
<reference evidence="1 2" key="1">
    <citation type="journal article" date="2014" name="Agronomy (Basel)">
        <title>A Draft Genome Sequence for Ensete ventricosum, the Drought-Tolerant Tree Against Hunger.</title>
        <authorList>
            <person name="Harrison J."/>
            <person name="Moore K.A."/>
            <person name="Paszkiewicz K."/>
            <person name="Jones T."/>
            <person name="Grant M."/>
            <person name="Ambacheew D."/>
            <person name="Muzemil S."/>
            <person name="Studholme D.J."/>
        </authorList>
    </citation>
    <scope>NUCLEOTIDE SEQUENCE [LARGE SCALE GENOMIC DNA]</scope>
</reference>
<evidence type="ECO:0000313" key="1">
    <source>
        <dbReference type="EMBL" id="RRT37153.1"/>
    </source>
</evidence>
<name>A0A426XCF7_ENSVE</name>
<sequence>MCKILEKEGDDGFSDEEILMRGDKEGGEDECFLFGCKRTSGDRGAIALCSHWRKNSKRMSTTSLRLGSLAETALVVVVVMSVKLPRKQRQPWPGAKELLSRTWRWDACVHSAAHTTL</sequence>
<proteinExistence type="predicted"/>